<dbReference type="KEGG" id="xba:C7S18_09815"/>
<dbReference type="Pfam" id="PF01345">
    <property type="entry name" value="DUF11"/>
    <property type="match status" value="3"/>
</dbReference>
<dbReference type="InterPro" id="IPR051172">
    <property type="entry name" value="Chlamydia_OmcB"/>
</dbReference>
<keyword evidence="4" id="KW-0472">Membrane</keyword>
<dbReference type="SUPFAM" id="SSF49785">
    <property type="entry name" value="Galactose-binding domain-like"/>
    <property type="match status" value="1"/>
</dbReference>
<accession>A0A2P1PRL6</accession>
<dbReference type="GO" id="GO:0004252">
    <property type="term" value="F:serine-type endopeptidase activity"/>
    <property type="evidence" value="ECO:0007669"/>
    <property type="project" value="InterPro"/>
</dbReference>
<dbReference type="Pfam" id="PF04151">
    <property type="entry name" value="PPC"/>
    <property type="match status" value="1"/>
</dbReference>
<keyword evidence="4" id="KW-1133">Transmembrane helix</keyword>
<dbReference type="Gene3D" id="2.60.40.10">
    <property type="entry name" value="Immunoglobulins"/>
    <property type="match status" value="2"/>
</dbReference>
<dbReference type="Gene3D" id="2.60.120.260">
    <property type="entry name" value="Galactose-binding domain-like"/>
    <property type="match status" value="1"/>
</dbReference>
<protein>
    <recommendedName>
        <fullName evidence="5">P/Homo B domain-containing protein</fullName>
    </recommendedName>
</protein>
<dbReference type="Pfam" id="PF01483">
    <property type="entry name" value="P_proprotein"/>
    <property type="match status" value="1"/>
</dbReference>
<keyword evidence="1" id="KW-0645">Protease</keyword>
<proteinExistence type="predicted"/>
<dbReference type="InterPro" id="IPR047589">
    <property type="entry name" value="DUF11_rpt"/>
</dbReference>
<dbReference type="InterPro" id="IPR001434">
    <property type="entry name" value="OmcB-like_DUF11"/>
</dbReference>
<dbReference type="InterPro" id="IPR008979">
    <property type="entry name" value="Galactose-bd-like_sf"/>
</dbReference>
<dbReference type="GO" id="GO:0006508">
    <property type="term" value="P:proteolysis"/>
    <property type="evidence" value="ECO:0007669"/>
    <property type="project" value="UniProtKB-KW"/>
</dbReference>
<evidence type="ECO:0000256" key="2">
    <source>
        <dbReference type="ARBA" id="ARBA00022801"/>
    </source>
</evidence>
<dbReference type="InterPro" id="IPR013783">
    <property type="entry name" value="Ig-like_fold"/>
</dbReference>
<evidence type="ECO:0000256" key="3">
    <source>
        <dbReference type="SAM" id="MobiDB-lite"/>
    </source>
</evidence>
<dbReference type="PANTHER" id="PTHR34819">
    <property type="entry name" value="LARGE CYSTEINE-RICH PERIPLASMIC PROTEIN OMCB"/>
    <property type="match status" value="1"/>
</dbReference>
<feature type="region of interest" description="Disordered" evidence="3">
    <location>
        <begin position="257"/>
        <end position="276"/>
    </location>
</feature>
<sequence length="1288" mass="130827">MRQRRFASIWPAGWCGTSRAPCGSCGGAGPHSVRRPKSKPGRYCHLHVFVIDSGLGNCGDVAVNKTRAYITNLSILTLLSTVAVVAGAQSSSIQLIEYQEPSATVERAGSPAPLGFRGQSLRGANGGSFEVEPNGTSATATPIVGSNTFVSGTVFPVNDVDFYSFTAAANERVYVAVQTLFDASASGDSVLDVLDVDGTTVLENDPNDGTFNANSSSIAGRVLPAAGTYFIRVRHNVATGTIRPYGLNFRLQSSAAPTAEVEPNNTTAQATPLPVDGHVSGTATAVSPGEADFYSINLNAGDTVFLSLDMNPERDASVWNGRLGLGLFGNPPANQIILANDANAGASATDPNSEAFFFTVKDAGTYFVYVDSIVAAGLGATATYNLSVSVRPQQQPAGSMCTTYTSTDVPQTIPTGPGQVSSTITVPGNPRIADIDVAINLNHTFMQDIDAHLVSPAGNDNGLFTDIGGATVGGPQTLMDVVFDDEAALPPAFALSAPFRAQPELAYRLKWFDGENAGGTWTLTLRDDATGDGGTLNGWSITVCEPVPPPSCPVGFVPQTVYSTDFEAGDGGFTHSGTADEWERGLPTFAPITTCNSGTNCFKTDLDNTYDVSSSQNLLSPNINLAGLSGPVTVRWNQRHHIESANFDHYNVNFRPVGAPASNVNLFEWLDGTMNNTVGNPAVTINESSGWSEYIATGAALDALAGQNTELEFHLDSDTTVQLTGVAIDDVSVTACRAASADLAITKTDGVTSAVPGQSVTYTITASNAGPDPATGSTIADTFPATLTCSTTCVGAGGGTCTAGPVAGNLNDTADLPVGGSVTYTSVCQVAAGATGSLSNTATVSNAITDPTPGNNSATDTDTLTPQADLAITNTDGIAGINAGASTTYTIIASNAGPSSDPAAQVTDTFPANLTCNWTCVGAGGATCTASGSGDISDTVNLPAGGTATYTAVCASDPNTLGMFTATATIATSAGVTELDPSNNSAADTDNFTAAADPSITKTDSQTTVSPGATLTYVIVASNPTGPSRATMAVTDTAPTECQSFNWTCAMTGSGSCGASGSGSINDAADLFVGSSATYTATCVLNPALSNVTVTNSADVLVSNGVTIGGSNTATDTTDIQGNPDVSGTKTVSGSFFPGGNIVYTIVLTNSGSSAQGDNAGSEFVDVLPAQVTGGVPTATTGVVVNTAGTISWDGTIPAGGSVTITIPASINLGASGTILNQGTVNTDLDGNGSNETARSTDDPAVVGGADPTGFQIAATVPTLDRIGLLMLVLGVFGLLWFRARSTH</sequence>
<keyword evidence="4" id="KW-0812">Transmembrane</keyword>
<name>A0A2P1PRL6_9GAMM</name>
<dbReference type="PANTHER" id="PTHR34819:SF3">
    <property type="entry name" value="CELL SURFACE PROTEIN"/>
    <property type="match status" value="1"/>
</dbReference>
<evidence type="ECO:0000313" key="6">
    <source>
        <dbReference type="EMBL" id="AVP97474.1"/>
    </source>
</evidence>
<dbReference type="EMBL" id="CP027860">
    <property type="protein sequence ID" value="AVP97474.1"/>
    <property type="molecule type" value="Genomic_DNA"/>
</dbReference>
<dbReference type="NCBIfam" id="TIGR01451">
    <property type="entry name" value="B_ant_repeat"/>
    <property type="match status" value="1"/>
</dbReference>
<feature type="domain" description="P/Homo B" evidence="5">
    <location>
        <begin position="390"/>
        <end position="549"/>
    </location>
</feature>
<keyword evidence="2" id="KW-0378">Hydrolase</keyword>
<reference evidence="6 7" key="1">
    <citation type="submission" date="2018-03" db="EMBL/GenBank/DDBJ databases">
        <title>Ahniella affigens gen. nov., sp. nov., a gammaproteobacterium isolated from sandy soil near a stream.</title>
        <authorList>
            <person name="Ko Y."/>
            <person name="Kim J.-H."/>
        </authorList>
    </citation>
    <scope>NUCLEOTIDE SEQUENCE [LARGE SCALE GENOMIC DNA]</scope>
    <source>
        <strain evidence="6 7">D13</strain>
    </source>
</reference>
<dbReference type="Gene3D" id="2.60.120.380">
    <property type="match status" value="2"/>
</dbReference>
<reference evidence="6 7" key="2">
    <citation type="submission" date="2018-03" db="EMBL/GenBank/DDBJ databases">
        <authorList>
            <person name="Keele B.F."/>
        </authorList>
    </citation>
    <scope>NUCLEOTIDE SEQUENCE [LARGE SCALE GENOMIC DNA]</scope>
    <source>
        <strain evidence="6 7">D13</strain>
    </source>
</reference>
<feature type="transmembrane region" description="Helical" evidence="4">
    <location>
        <begin position="1267"/>
        <end position="1284"/>
    </location>
</feature>
<gene>
    <name evidence="6" type="ORF">C7S18_09815</name>
</gene>
<dbReference type="PROSITE" id="PS51829">
    <property type="entry name" value="P_HOMO_B"/>
    <property type="match status" value="1"/>
</dbReference>
<evidence type="ECO:0000256" key="4">
    <source>
        <dbReference type="SAM" id="Phobius"/>
    </source>
</evidence>
<organism evidence="6 7">
    <name type="scientific">Ahniella affigens</name>
    <dbReference type="NCBI Taxonomy" id="2021234"/>
    <lineage>
        <taxon>Bacteria</taxon>
        <taxon>Pseudomonadati</taxon>
        <taxon>Pseudomonadota</taxon>
        <taxon>Gammaproteobacteria</taxon>
        <taxon>Lysobacterales</taxon>
        <taxon>Rhodanobacteraceae</taxon>
        <taxon>Ahniella</taxon>
    </lineage>
</organism>
<dbReference type="Proteomes" id="UP000241074">
    <property type="component" value="Chromosome"/>
</dbReference>
<dbReference type="InterPro" id="IPR002884">
    <property type="entry name" value="P_dom"/>
</dbReference>
<keyword evidence="7" id="KW-1185">Reference proteome</keyword>
<evidence type="ECO:0000259" key="5">
    <source>
        <dbReference type="PROSITE" id="PS51829"/>
    </source>
</evidence>
<dbReference type="SUPFAM" id="SSF89260">
    <property type="entry name" value="Collagen-binding domain"/>
    <property type="match status" value="2"/>
</dbReference>
<dbReference type="OrthoDB" id="5926149at2"/>
<evidence type="ECO:0000256" key="1">
    <source>
        <dbReference type="ARBA" id="ARBA00022670"/>
    </source>
</evidence>
<evidence type="ECO:0000313" key="7">
    <source>
        <dbReference type="Proteomes" id="UP000241074"/>
    </source>
</evidence>
<dbReference type="InterPro" id="IPR007280">
    <property type="entry name" value="Peptidase_C_arc/bac"/>
</dbReference>